<dbReference type="STRING" id="1802451.A3C82_00570"/>
<dbReference type="InterPro" id="IPR009000">
    <property type="entry name" value="Transl_B-barrel_sf"/>
</dbReference>
<evidence type="ECO:0000313" key="2">
    <source>
        <dbReference type="Proteomes" id="UP000176901"/>
    </source>
</evidence>
<dbReference type="AlphaFoldDB" id="A0A1G2R1L1"/>
<sequence length="62" mass="6916">MKLEDSLNVGDTVRIEGGAVGFTQYVDSMQIEHEPVTAAKKGDEVGFKVKQKVREGYRVFKV</sequence>
<accession>A0A1G2R1L1</accession>
<dbReference type="Proteomes" id="UP000176901">
    <property type="component" value="Unassembled WGS sequence"/>
</dbReference>
<evidence type="ECO:0000313" key="1">
    <source>
        <dbReference type="EMBL" id="OHA66720.1"/>
    </source>
</evidence>
<name>A0A1G2R1L1_9BACT</name>
<reference evidence="1 2" key="1">
    <citation type="journal article" date="2016" name="Nat. Commun.">
        <title>Thousands of microbial genomes shed light on interconnected biogeochemical processes in an aquifer system.</title>
        <authorList>
            <person name="Anantharaman K."/>
            <person name="Brown C.T."/>
            <person name="Hug L.A."/>
            <person name="Sharon I."/>
            <person name="Castelle C.J."/>
            <person name="Probst A.J."/>
            <person name="Thomas B.C."/>
            <person name="Singh A."/>
            <person name="Wilkins M.J."/>
            <person name="Karaoz U."/>
            <person name="Brodie E.L."/>
            <person name="Williams K.H."/>
            <person name="Hubbard S.S."/>
            <person name="Banfield J.F."/>
        </authorList>
    </citation>
    <scope>NUCLEOTIDE SEQUENCE [LARGE SCALE GENOMIC DNA]</scope>
</reference>
<dbReference type="EMBL" id="MHTW01000027">
    <property type="protein sequence ID" value="OHA66720.1"/>
    <property type="molecule type" value="Genomic_DNA"/>
</dbReference>
<organism evidence="1 2">
    <name type="scientific">Candidatus Wildermuthbacteria bacterium RIFCSPHIGHO2_02_FULL_47_12</name>
    <dbReference type="NCBI Taxonomy" id="1802451"/>
    <lineage>
        <taxon>Bacteria</taxon>
        <taxon>Candidatus Wildermuthiibacteriota</taxon>
    </lineage>
</organism>
<proteinExistence type="predicted"/>
<gene>
    <name evidence="1" type="ORF">A3C82_00570</name>
</gene>
<protein>
    <recommendedName>
        <fullName evidence="3">Translation elongation factor-like protein</fullName>
    </recommendedName>
</protein>
<dbReference type="SUPFAM" id="SSF50447">
    <property type="entry name" value="Translation proteins"/>
    <property type="match status" value="1"/>
</dbReference>
<comment type="caution">
    <text evidence="1">The sequence shown here is derived from an EMBL/GenBank/DDBJ whole genome shotgun (WGS) entry which is preliminary data.</text>
</comment>
<evidence type="ECO:0008006" key="3">
    <source>
        <dbReference type="Google" id="ProtNLM"/>
    </source>
</evidence>
<dbReference type="Gene3D" id="2.40.30.10">
    <property type="entry name" value="Translation factors"/>
    <property type="match status" value="1"/>
</dbReference>